<dbReference type="RefSeq" id="XP_007835160.1">
    <property type="nucleotide sequence ID" value="XM_007836969.1"/>
</dbReference>
<dbReference type="GeneID" id="19273401"/>
<feature type="coiled-coil region" evidence="1">
    <location>
        <begin position="79"/>
        <end position="106"/>
    </location>
</feature>
<dbReference type="OrthoDB" id="4651919at2759"/>
<organism evidence="3 4">
    <name type="scientific">Pestalotiopsis fici (strain W106-1 / CGMCC3.15140)</name>
    <dbReference type="NCBI Taxonomy" id="1229662"/>
    <lineage>
        <taxon>Eukaryota</taxon>
        <taxon>Fungi</taxon>
        <taxon>Dikarya</taxon>
        <taxon>Ascomycota</taxon>
        <taxon>Pezizomycotina</taxon>
        <taxon>Sordariomycetes</taxon>
        <taxon>Xylariomycetidae</taxon>
        <taxon>Amphisphaeriales</taxon>
        <taxon>Sporocadaceae</taxon>
        <taxon>Pestalotiopsis</taxon>
    </lineage>
</organism>
<dbReference type="EMBL" id="KI912113">
    <property type="protein sequence ID" value="ETS80859.1"/>
    <property type="molecule type" value="Genomic_DNA"/>
</dbReference>
<sequence>MDMASTQSPARNARIQTYLGQRKRQTFAEPSRLSVIKVKDAQRAKFSYGKPLNESESDVSGQDGKRGSAQTIGWLLATATNLEQDIETCKKELELVRSLMEEIDQRLQAHDKLPSRKLRDHKVLMAACREYSDSMIQVKKERLRQVRFWASSREMGRSAPAAAPGEWLDVDLEWRNWLSEQAAARSGAWPIEASKDTAWRILGPLPHIIAAYIWLEG</sequence>
<dbReference type="KEGG" id="pfy:PFICI_08388"/>
<protein>
    <submittedName>
        <fullName evidence="3">Uncharacterized protein</fullName>
    </submittedName>
</protein>
<dbReference type="Proteomes" id="UP000030651">
    <property type="component" value="Unassembled WGS sequence"/>
</dbReference>
<reference evidence="4" key="1">
    <citation type="journal article" date="2015" name="BMC Genomics">
        <title>Genomic and transcriptomic analysis of the endophytic fungus Pestalotiopsis fici reveals its lifestyle and high potential for synthesis of natural products.</title>
        <authorList>
            <person name="Wang X."/>
            <person name="Zhang X."/>
            <person name="Liu L."/>
            <person name="Xiang M."/>
            <person name="Wang W."/>
            <person name="Sun X."/>
            <person name="Che Y."/>
            <person name="Guo L."/>
            <person name="Liu G."/>
            <person name="Guo L."/>
            <person name="Wang C."/>
            <person name="Yin W.B."/>
            <person name="Stadler M."/>
            <person name="Zhang X."/>
            <person name="Liu X."/>
        </authorList>
    </citation>
    <scope>NUCLEOTIDE SEQUENCE [LARGE SCALE GENOMIC DNA]</scope>
    <source>
        <strain evidence="4">W106-1 / CGMCC3.15140</strain>
    </source>
</reference>
<dbReference type="HOGENOM" id="CLU_1272690_0_0_1"/>
<evidence type="ECO:0000256" key="1">
    <source>
        <dbReference type="SAM" id="Coils"/>
    </source>
</evidence>
<keyword evidence="1" id="KW-0175">Coiled coil</keyword>
<evidence type="ECO:0000313" key="3">
    <source>
        <dbReference type="EMBL" id="ETS80859.1"/>
    </source>
</evidence>
<feature type="compositionally biased region" description="Polar residues" evidence="2">
    <location>
        <begin position="1"/>
        <end position="19"/>
    </location>
</feature>
<evidence type="ECO:0000313" key="4">
    <source>
        <dbReference type="Proteomes" id="UP000030651"/>
    </source>
</evidence>
<proteinExistence type="predicted"/>
<evidence type="ECO:0000256" key="2">
    <source>
        <dbReference type="SAM" id="MobiDB-lite"/>
    </source>
</evidence>
<name>W3X4C4_PESFW</name>
<gene>
    <name evidence="3" type="ORF">PFICI_08388</name>
</gene>
<keyword evidence="4" id="KW-1185">Reference proteome</keyword>
<accession>W3X4C4</accession>
<dbReference type="InParanoid" id="W3X4C4"/>
<feature type="region of interest" description="Disordered" evidence="2">
    <location>
        <begin position="1"/>
        <end position="25"/>
    </location>
</feature>
<dbReference type="AlphaFoldDB" id="W3X4C4"/>